<gene>
    <name evidence="1" type="ORF">M8818_003863</name>
</gene>
<comment type="caution">
    <text evidence="1">The sequence shown here is derived from an EMBL/GenBank/DDBJ whole genome shotgun (WGS) entry which is preliminary data.</text>
</comment>
<reference evidence="1" key="1">
    <citation type="submission" date="2024-02" db="EMBL/GenBank/DDBJ databases">
        <title>Metagenome Assembled Genome of Zalaria obscura JY119.</title>
        <authorList>
            <person name="Vighnesh L."/>
            <person name="Jagadeeshwari U."/>
            <person name="Venkata Ramana C."/>
            <person name="Sasikala C."/>
        </authorList>
    </citation>
    <scope>NUCLEOTIDE SEQUENCE</scope>
    <source>
        <strain evidence="1">JY119</strain>
    </source>
</reference>
<dbReference type="EMBL" id="JAMKPW020000017">
    <property type="protein sequence ID" value="KAK8209168.1"/>
    <property type="molecule type" value="Genomic_DNA"/>
</dbReference>
<name>A0ACC3SI21_9PEZI</name>
<sequence>MSDVFPLRPNEPTPEQIRTNLLACLSVQQSAATQGKRPFAAILVGPDNSSVLLTHFSISHVEHAEASLARLAAIHYTQSYLWRCTLYSTWEPCAMCTGTLYWANIGRLVYAASEESLKEITGSENEENFTMSLPCRTVLAGGQKDVQVWGPVEGMEEEVVRESDRYWAPVRERLKQV</sequence>
<keyword evidence="2" id="KW-1185">Reference proteome</keyword>
<accession>A0ACC3SI21</accession>
<proteinExistence type="predicted"/>
<organism evidence="1 2">
    <name type="scientific">Zalaria obscura</name>
    <dbReference type="NCBI Taxonomy" id="2024903"/>
    <lineage>
        <taxon>Eukaryota</taxon>
        <taxon>Fungi</taxon>
        <taxon>Dikarya</taxon>
        <taxon>Ascomycota</taxon>
        <taxon>Pezizomycotina</taxon>
        <taxon>Dothideomycetes</taxon>
        <taxon>Dothideomycetidae</taxon>
        <taxon>Dothideales</taxon>
        <taxon>Zalariaceae</taxon>
        <taxon>Zalaria</taxon>
    </lineage>
</organism>
<dbReference type="Proteomes" id="UP001320706">
    <property type="component" value="Unassembled WGS sequence"/>
</dbReference>
<evidence type="ECO:0000313" key="2">
    <source>
        <dbReference type="Proteomes" id="UP001320706"/>
    </source>
</evidence>
<protein>
    <submittedName>
        <fullName evidence="1">Uncharacterized protein</fullName>
    </submittedName>
</protein>
<evidence type="ECO:0000313" key="1">
    <source>
        <dbReference type="EMBL" id="KAK8209168.1"/>
    </source>
</evidence>